<dbReference type="STRING" id="983.SAMN05443543_103297"/>
<dbReference type="InterPro" id="IPR003594">
    <property type="entry name" value="HATPase_dom"/>
</dbReference>
<dbReference type="SMART" id="SM00387">
    <property type="entry name" value="HATPase_c"/>
    <property type="match status" value="1"/>
</dbReference>
<dbReference type="PRINTS" id="PR00344">
    <property type="entry name" value="BCTRLSENSOR"/>
</dbReference>
<dbReference type="Pfam" id="PF00512">
    <property type="entry name" value="HisKA"/>
    <property type="match status" value="1"/>
</dbReference>
<evidence type="ECO:0000256" key="6">
    <source>
        <dbReference type="PROSITE-ProRule" id="PRU00169"/>
    </source>
</evidence>
<dbReference type="PROSITE" id="PS50110">
    <property type="entry name" value="RESPONSE_REGULATORY"/>
    <property type="match status" value="1"/>
</dbReference>
<dbReference type="InterPro" id="IPR005467">
    <property type="entry name" value="His_kinase_dom"/>
</dbReference>
<feature type="domain" description="Response regulatory" evidence="8">
    <location>
        <begin position="1"/>
        <end position="118"/>
    </location>
</feature>
<dbReference type="Pfam" id="PF02518">
    <property type="entry name" value="HATPase_c"/>
    <property type="match status" value="1"/>
</dbReference>
<dbReference type="PROSITE" id="PS50109">
    <property type="entry name" value="HIS_KIN"/>
    <property type="match status" value="1"/>
</dbReference>
<evidence type="ECO:0000259" key="7">
    <source>
        <dbReference type="PROSITE" id="PS50109"/>
    </source>
</evidence>
<organism evidence="9 10">
    <name type="scientific">Flavobacterium flevense</name>
    <dbReference type="NCBI Taxonomy" id="983"/>
    <lineage>
        <taxon>Bacteria</taxon>
        <taxon>Pseudomonadati</taxon>
        <taxon>Bacteroidota</taxon>
        <taxon>Flavobacteriia</taxon>
        <taxon>Flavobacteriales</taxon>
        <taxon>Flavobacteriaceae</taxon>
        <taxon>Flavobacterium</taxon>
    </lineage>
</organism>
<comment type="caution">
    <text evidence="9">The sequence shown here is derived from an EMBL/GenBank/DDBJ whole genome shotgun (WGS) entry which is preliminary data.</text>
</comment>
<evidence type="ECO:0000313" key="9">
    <source>
        <dbReference type="EMBL" id="GEC70653.1"/>
    </source>
</evidence>
<keyword evidence="5 9" id="KW-0418">Kinase</keyword>
<evidence type="ECO:0000256" key="4">
    <source>
        <dbReference type="ARBA" id="ARBA00022679"/>
    </source>
</evidence>
<gene>
    <name evidence="9" type="ORF">FFL01_01920</name>
</gene>
<dbReference type="EMBL" id="BJNP01000001">
    <property type="protein sequence ID" value="GEC70653.1"/>
    <property type="molecule type" value="Genomic_DNA"/>
</dbReference>
<keyword evidence="3 6" id="KW-0597">Phosphoprotein</keyword>
<dbReference type="Proteomes" id="UP000316775">
    <property type="component" value="Unassembled WGS sequence"/>
</dbReference>
<dbReference type="SUPFAM" id="SSF55874">
    <property type="entry name" value="ATPase domain of HSP90 chaperone/DNA topoisomerase II/histidine kinase"/>
    <property type="match status" value="1"/>
</dbReference>
<dbReference type="SMART" id="SM00448">
    <property type="entry name" value="REC"/>
    <property type="match status" value="1"/>
</dbReference>
<feature type="domain" description="Histidine kinase" evidence="7">
    <location>
        <begin position="179"/>
        <end position="403"/>
    </location>
</feature>
<proteinExistence type="predicted"/>
<dbReference type="SUPFAM" id="SSF52172">
    <property type="entry name" value="CheY-like"/>
    <property type="match status" value="1"/>
</dbReference>
<keyword evidence="10" id="KW-1185">Reference proteome</keyword>
<dbReference type="PANTHER" id="PTHR43304:SF1">
    <property type="entry name" value="PAC DOMAIN-CONTAINING PROTEIN"/>
    <property type="match status" value="1"/>
</dbReference>
<evidence type="ECO:0000256" key="3">
    <source>
        <dbReference type="ARBA" id="ARBA00022553"/>
    </source>
</evidence>
<evidence type="ECO:0000256" key="1">
    <source>
        <dbReference type="ARBA" id="ARBA00000085"/>
    </source>
</evidence>
<dbReference type="EC" id="2.7.13.3" evidence="2"/>
<dbReference type="InterPro" id="IPR004358">
    <property type="entry name" value="Sig_transdc_His_kin-like_C"/>
</dbReference>
<dbReference type="InterPro" id="IPR036890">
    <property type="entry name" value="HATPase_C_sf"/>
</dbReference>
<dbReference type="SUPFAM" id="SSF47384">
    <property type="entry name" value="Homodimeric domain of signal transducing histidine kinase"/>
    <property type="match status" value="1"/>
</dbReference>
<evidence type="ECO:0000256" key="2">
    <source>
        <dbReference type="ARBA" id="ARBA00012438"/>
    </source>
</evidence>
<dbReference type="InterPro" id="IPR003661">
    <property type="entry name" value="HisK_dim/P_dom"/>
</dbReference>
<dbReference type="PANTHER" id="PTHR43304">
    <property type="entry name" value="PHYTOCHROME-LIKE PROTEIN CPH1"/>
    <property type="match status" value="1"/>
</dbReference>
<reference evidence="9 10" key="1">
    <citation type="submission" date="2019-06" db="EMBL/GenBank/DDBJ databases">
        <title>Whole genome shotgun sequence of Flavobacterium flevense NBRC 14960.</title>
        <authorList>
            <person name="Hosoyama A."/>
            <person name="Uohara A."/>
            <person name="Ohji S."/>
            <person name="Ichikawa N."/>
        </authorList>
    </citation>
    <scope>NUCLEOTIDE SEQUENCE [LARGE SCALE GENOMIC DNA]</scope>
    <source>
        <strain evidence="9 10">NBRC 14960</strain>
    </source>
</reference>
<dbReference type="AlphaFoldDB" id="A0A4Y4AW47"/>
<dbReference type="Gene3D" id="3.40.50.2300">
    <property type="match status" value="1"/>
</dbReference>
<feature type="modified residue" description="4-aspartylphosphate" evidence="6">
    <location>
        <position position="50"/>
    </location>
</feature>
<dbReference type="CDD" id="cd00082">
    <property type="entry name" value="HisKA"/>
    <property type="match status" value="1"/>
</dbReference>
<dbReference type="Gene3D" id="1.10.287.130">
    <property type="match status" value="1"/>
</dbReference>
<protein>
    <recommendedName>
        <fullName evidence="2">histidine kinase</fullName>
        <ecNumber evidence="2">2.7.13.3</ecNumber>
    </recommendedName>
</protein>
<comment type="catalytic activity">
    <reaction evidence="1">
        <text>ATP + protein L-histidine = ADP + protein N-phospho-L-histidine.</text>
        <dbReference type="EC" id="2.7.13.3"/>
    </reaction>
</comment>
<dbReference type="InterPro" id="IPR011006">
    <property type="entry name" value="CheY-like_superfamily"/>
</dbReference>
<dbReference type="InterPro" id="IPR036097">
    <property type="entry name" value="HisK_dim/P_sf"/>
</dbReference>
<dbReference type="InterPro" id="IPR052162">
    <property type="entry name" value="Sensor_kinase/Photoreceptor"/>
</dbReference>
<sequence length="407" mass="46578">MILIVDDIEANIIALKKILELHNLEVDTATSGEEALKKILKKSYSLIIMDVQMPKMDGFEVVEILAGNKKTKDIPVIFLSAVNKQKKFISKGYETGGVEYITKPVDPDLLILKVKTFLKIYNQQNELKIVRDLLAKEIEIRKKDQENLEIIVAERTKELVKKNEELEMRNHELQQFSWVVSHDLKEPVRKIQIFIKMIKERFLIQEEKSLDYIDRTIRSAERMENLITDLLEYSRLSSNVPPEETDLNLIVEEVVTDFDYLIDKKEASIYVGNLPTLTVIPSQMRQVFQNLIGNSLKFVKKDTKPVISVSSQIIAEKSFDSEPSEDGKYCRIEVKDNGIGFDENYIDRIFMIFQSLNVRSAYEGTGIGLAIAKKIIEKHNGLITAKSVANEGATFILILPLTNEIIL</sequence>
<dbReference type="OrthoDB" id="9781208at2"/>
<evidence type="ECO:0000259" key="8">
    <source>
        <dbReference type="PROSITE" id="PS50110"/>
    </source>
</evidence>
<dbReference type="Gene3D" id="3.30.565.10">
    <property type="entry name" value="Histidine kinase-like ATPase, C-terminal domain"/>
    <property type="match status" value="1"/>
</dbReference>
<dbReference type="InterPro" id="IPR001789">
    <property type="entry name" value="Sig_transdc_resp-reg_receiver"/>
</dbReference>
<accession>A0A4Y4AW47</accession>
<dbReference type="GO" id="GO:0000155">
    <property type="term" value="F:phosphorelay sensor kinase activity"/>
    <property type="evidence" value="ECO:0007669"/>
    <property type="project" value="InterPro"/>
</dbReference>
<dbReference type="RefSeq" id="WP_073243611.1">
    <property type="nucleotide sequence ID" value="NZ_BJNP01000001.1"/>
</dbReference>
<evidence type="ECO:0000256" key="5">
    <source>
        <dbReference type="ARBA" id="ARBA00022777"/>
    </source>
</evidence>
<evidence type="ECO:0000313" key="10">
    <source>
        <dbReference type="Proteomes" id="UP000316775"/>
    </source>
</evidence>
<keyword evidence="4" id="KW-0808">Transferase</keyword>
<dbReference type="SMART" id="SM00388">
    <property type="entry name" value="HisKA"/>
    <property type="match status" value="1"/>
</dbReference>
<name>A0A4Y4AW47_9FLAO</name>
<dbReference type="Pfam" id="PF00072">
    <property type="entry name" value="Response_reg"/>
    <property type="match status" value="1"/>
</dbReference>